<protein>
    <submittedName>
        <fullName evidence="6">AsnB protein</fullName>
    </submittedName>
</protein>
<dbReference type="GO" id="GO:0005829">
    <property type="term" value="C:cytosol"/>
    <property type="evidence" value="ECO:0007669"/>
    <property type="project" value="TreeGrafter"/>
</dbReference>
<accession>A0A812M776</accession>
<feature type="domain" description="Glutamine amidotransferase type-2" evidence="5">
    <location>
        <begin position="31"/>
        <end position="212"/>
    </location>
</feature>
<dbReference type="InterPro" id="IPR050795">
    <property type="entry name" value="Asn_Synthetase"/>
</dbReference>
<dbReference type="PROSITE" id="PS51278">
    <property type="entry name" value="GATASE_TYPE_2"/>
    <property type="match status" value="1"/>
</dbReference>
<dbReference type="Pfam" id="PF13537">
    <property type="entry name" value="GATase_7"/>
    <property type="match status" value="1"/>
</dbReference>
<keyword evidence="3" id="KW-0067">ATP-binding</keyword>
<name>A0A812M776_9DINO</name>
<keyword evidence="2" id="KW-0547">Nucleotide-binding</keyword>
<dbReference type="Gene3D" id="3.40.50.620">
    <property type="entry name" value="HUPs"/>
    <property type="match status" value="1"/>
</dbReference>
<feature type="signal peptide" evidence="4">
    <location>
        <begin position="1"/>
        <end position="26"/>
    </location>
</feature>
<dbReference type="PANTHER" id="PTHR11772">
    <property type="entry name" value="ASPARAGINE SYNTHETASE"/>
    <property type="match status" value="1"/>
</dbReference>
<sequence length="514" mass="58445">MTYPSQWRPSVFVWLIFCIACQHEVALISACSFIVGNFETDPASLESANTLSKLRGPDLTNTFFHDGWFLLHNLLWMTGSLVAQPLVATGADGRVEVAVVFNGEIYNWRSLLPGQNISSDGQVLLPAYKKWGAANMANKLDGEFAIVIVDFLTETVAFLTDPFGTKPIFFAFGTLGRFAVATYRSALTGLGFDASVDIFMADPNTLFVASFDELQHWNWRSMQRNSLQSLRASAWNGHRRNCSVYCDCAVWPFFRQFPLFNWNLTQFKDSTMDWQLAFGTAIAKRTLDLNWQLCTGLSHGYDSGSVHLALALQYVPHHTFTIRGSENVTLIRQRLKLRGSSSTKHFISMDEFEYSRNQVWISQWAEPFTYNEHRFSNYGIVLDQAAVGLVKIFKSCKEQGGKIFMSGAGGDEILSQYKTDPSDMLPDDLSSVFPWPDFYFARQRNFLMKEETIAGALGMETRYPFLDRSVVQEFLWLSPAVKRSLYKRPLHDFMLQHGYPFKRGDKTGFVNVKH</sequence>
<proteinExistence type="predicted"/>
<dbReference type="PANTHER" id="PTHR11772:SF2">
    <property type="entry name" value="ASPARAGINE SYNTHETASE [GLUTAMINE-HYDROLYZING]"/>
    <property type="match status" value="1"/>
</dbReference>
<dbReference type="AlphaFoldDB" id="A0A812M776"/>
<evidence type="ECO:0000256" key="4">
    <source>
        <dbReference type="SAM" id="SignalP"/>
    </source>
</evidence>
<gene>
    <name evidence="6" type="primary">asnB</name>
    <name evidence="6" type="ORF">SNEC2469_LOCUS5848</name>
</gene>
<evidence type="ECO:0000256" key="2">
    <source>
        <dbReference type="ARBA" id="ARBA00022741"/>
    </source>
</evidence>
<dbReference type="EMBL" id="CAJNJA010010547">
    <property type="protein sequence ID" value="CAE7259054.1"/>
    <property type="molecule type" value="Genomic_DNA"/>
</dbReference>
<dbReference type="GO" id="GO:0005524">
    <property type="term" value="F:ATP binding"/>
    <property type="evidence" value="ECO:0007669"/>
    <property type="project" value="UniProtKB-KW"/>
</dbReference>
<keyword evidence="4" id="KW-0732">Signal</keyword>
<evidence type="ECO:0000313" key="6">
    <source>
        <dbReference type="EMBL" id="CAE7259054.1"/>
    </source>
</evidence>
<dbReference type="InterPro" id="IPR014729">
    <property type="entry name" value="Rossmann-like_a/b/a_fold"/>
</dbReference>
<keyword evidence="1" id="KW-0436">Ligase</keyword>
<dbReference type="InterPro" id="IPR001962">
    <property type="entry name" value="Asn_synthase"/>
</dbReference>
<evidence type="ECO:0000259" key="5">
    <source>
        <dbReference type="PROSITE" id="PS51278"/>
    </source>
</evidence>
<dbReference type="SUPFAM" id="SSF56235">
    <property type="entry name" value="N-terminal nucleophile aminohydrolases (Ntn hydrolases)"/>
    <property type="match status" value="1"/>
</dbReference>
<dbReference type="Gene3D" id="3.60.20.10">
    <property type="entry name" value="Glutamine Phosphoribosylpyrophosphate, subunit 1, domain 1"/>
    <property type="match status" value="1"/>
</dbReference>
<reference evidence="6" key="1">
    <citation type="submission" date="2021-02" db="EMBL/GenBank/DDBJ databases">
        <authorList>
            <person name="Dougan E. K."/>
            <person name="Rhodes N."/>
            <person name="Thang M."/>
            <person name="Chan C."/>
        </authorList>
    </citation>
    <scope>NUCLEOTIDE SEQUENCE</scope>
</reference>
<dbReference type="InterPro" id="IPR017932">
    <property type="entry name" value="GATase_2_dom"/>
</dbReference>
<evidence type="ECO:0000313" key="7">
    <source>
        <dbReference type="Proteomes" id="UP000601435"/>
    </source>
</evidence>
<dbReference type="GO" id="GO:0006529">
    <property type="term" value="P:asparagine biosynthetic process"/>
    <property type="evidence" value="ECO:0007669"/>
    <property type="project" value="InterPro"/>
</dbReference>
<evidence type="ECO:0000256" key="1">
    <source>
        <dbReference type="ARBA" id="ARBA00022598"/>
    </source>
</evidence>
<dbReference type="Proteomes" id="UP000601435">
    <property type="component" value="Unassembled WGS sequence"/>
</dbReference>
<dbReference type="Pfam" id="PF00733">
    <property type="entry name" value="Asn_synthase"/>
    <property type="match status" value="1"/>
</dbReference>
<organism evidence="6 7">
    <name type="scientific">Symbiodinium necroappetens</name>
    <dbReference type="NCBI Taxonomy" id="1628268"/>
    <lineage>
        <taxon>Eukaryota</taxon>
        <taxon>Sar</taxon>
        <taxon>Alveolata</taxon>
        <taxon>Dinophyceae</taxon>
        <taxon>Suessiales</taxon>
        <taxon>Symbiodiniaceae</taxon>
        <taxon>Symbiodinium</taxon>
    </lineage>
</organism>
<dbReference type="OrthoDB" id="409189at2759"/>
<dbReference type="InterPro" id="IPR029055">
    <property type="entry name" value="Ntn_hydrolases_N"/>
</dbReference>
<keyword evidence="7" id="KW-1185">Reference proteome</keyword>
<feature type="chain" id="PRO_5032852648" evidence="4">
    <location>
        <begin position="27"/>
        <end position="514"/>
    </location>
</feature>
<dbReference type="GO" id="GO:0004066">
    <property type="term" value="F:asparagine synthase (glutamine-hydrolyzing) activity"/>
    <property type="evidence" value="ECO:0007669"/>
    <property type="project" value="InterPro"/>
</dbReference>
<dbReference type="SUPFAM" id="SSF52402">
    <property type="entry name" value="Adenine nucleotide alpha hydrolases-like"/>
    <property type="match status" value="1"/>
</dbReference>
<evidence type="ECO:0000256" key="3">
    <source>
        <dbReference type="ARBA" id="ARBA00022840"/>
    </source>
</evidence>
<comment type="caution">
    <text evidence="6">The sequence shown here is derived from an EMBL/GenBank/DDBJ whole genome shotgun (WGS) entry which is preliminary data.</text>
</comment>